<dbReference type="EMBL" id="VBQZ03000055">
    <property type="protein sequence ID" value="MXQ89433.1"/>
    <property type="molecule type" value="Genomic_DNA"/>
</dbReference>
<proteinExistence type="predicted"/>
<evidence type="ECO:0000313" key="1">
    <source>
        <dbReference type="EMBL" id="MXQ89433.1"/>
    </source>
</evidence>
<evidence type="ECO:0000313" key="2">
    <source>
        <dbReference type="Proteomes" id="UP000322234"/>
    </source>
</evidence>
<dbReference type="AlphaFoldDB" id="A0A6B0RPV4"/>
<name>A0A6B0RPV4_9CETA</name>
<dbReference type="Proteomes" id="UP000322234">
    <property type="component" value="Unassembled WGS sequence"/>
</dbReference>
<accession>A0A6B0RPV4</accession>
<keyword evidence="2" id="KW-1185">Reference proteome</keyword>
<organism evidence="1 2">
    <name type="scientific">Bos mutus</name>
    <name type="common">wild yak</name>
    <dbReference type="NCBI Taxonomy" id="72004"/>
    <lineage>
        <taxon>Eukaryota</taxon>
        <taxon>Metazoa</taxon>
        <taxon>Chordata</taxon>
        <taxon>Craniata</taxon>
        <taxon>Vertebrata</taxon>
        <taxon>Euteleostomi</taxon>
        <taxon>Mammalia</taxon>
        <taxon>Eutheria</taxon>
        <taxon>Laurasiatheria</taxon>
        <taxon>Artiodactyla</taxon>
        <taxon>Ruminantia</taxon>
        <taxon>Pecora</taxon>
        <taxon>Bovidae</taxon>
        <taxon>Bovinae</taxon>
        <taxon>Bos</taxon>
    </lineage>
</organism>
<protein>
    <submittedName>
        <fullName evidence="1">Uncharacterized protein</fullName>
    </submittedName>
</protein>
<reference evidence="1" key="1">
    <citation type="submission" date="2019-10" db="EMBL/GenBank/DDBJ databases">
        <title>The sequence and de novo assembly of the wild yak genome.</title>
        <authorList>
            <person name="Liu Y."/>
        </authorList>
    </citation>
    <scope>NUCLEOTIDE SEQUENCE [LARGE SCALE GENOMIC DNA]</scope>
    <source>
        <strain evidence="1">WY2019</strain>
    </source>
</reference>
<sequence length="181" mass="20534">MSPPKSPVGRQKRESSLFPELFRGENRRTRLVNLGMKYGLDSTEDTAALDRSAVSAKQLGASVLEGLKFYTHGLLLHFKKAMTTLDPLFGHVSHRDTYTNYMPMERWKEIGEKLSYFSFAVVDSGWFQVAAPRSVCFPCDKNFTEKEASNSQLDIIQFHFVTPREATFSPVTSDSDLRNDL</sequence>
<comment type="caution">
    <text evidence="1">The sequence shown here is derived from an EMBL/GenBank/DDBJ whole genome shotgun (WGS) entry which is preliminary data.</text>
</comment>
<gene>
    <name evidence="1" type="ORF">E5288_WYG000754</name>
</gene>